<reference evidence="3" key="1">
    <citation type="submission" date="2024-02" db="UniProtKB">
        <authorList>
            <consortium name="WormBaseParasite"/>
        </authorList>
    </citation>
    <scope>IDENTIFICATION</scope>
</reference>
<protein>
    <submittedName>
        <fullName evidence="3">Uncharacterized protein</fullName>
    </submittedName>
</protein>
<proteinExistence type="predicted"/>
<dbReference type="Proteomes" id="UP000887575">
    <property type="component" value="Unassembled WGS sequence"/>
</dbReference>
<dbReference type="WBParaSite" id="MBELARI_LOCUS1494">
    <property type="protein sequence ID" value="MBELARI_LOCUS1494"/>
    <property type="gene ID" value="MBELARI_LOCUS1494"/>
</dbReference>
<keyword evidence="1" id="KW-1133">Transmembrane helix</keyword>
<feature type="transmembrane region" description="Helical" evidence="1">
    <location>
        <begin position="189"/>
        <end position="212"/>
    </location>
</feature>
<feature type="transmembrane region" description="Helical" evidence="1">
    <location>
        <begin position="145"/>
        <end position="168"/>
    </location>
</feature>
<evidence type="ECO:0000256" key="1">
    <source>
        <dbReference type="SAM" id="Phobius"/>
    </source>
</evidence>
<keyword evidence="2" id="KW-1185">Reference proteome</keyword>
<feature type="transmembrane region" description="Helical" evidence="1">
    <location>
        <begin position="55"/>
        <end position="79"/>
    </location>
</feature>
<evidence type="ECO:0000313" key="3">
    <source>
        <dbReference type="WBParaSite" id="MBELARI_LOCUS1494"/>
    </source>
</evidence>
<sequence length="409" mass="47255">MTKDHTPPPNDSYAIRADGKCEYPDTTVVFTDQYYYDCSWWYGWDGLPISNIRTMYYWVPTLYASAMCFFGLIGLLLTLRSLYVILRSEEIPGALKVYLFAGGLISLFKNGQLFYQAECVYTFAMREDVRPSETYNRFHCMNTENYPYCWFMVNQIVIAIGLGLPYTYHLISFGMGMNRFFAFHFNGKLLTWVNIATGPWILLAYLLGPALYVTQINTGLSDYGNRFGYYGYYFHPITYVIADYWANVWYPYWALHAFDKATSVLCVCIAVVEILTLSKIKSLKNFSFTQKAKDVLLQQKIITCHLLLGFSWICHSLFDYNSNAYRYRVARFGNFFTQNLPAFVISIGIPFTVILFNLSERWLPSCLKLETVKLPKPLTFSKTKESSNQPTQSEYTSAVFSSVNSKSVY</sequence>
<name>A0AAF3ELL3_9BILA</name>
<keyword evidence="1" id="KW-0472">Membrane</keyword>
<keyword evidence="1" id="KW-0812">Transmembrane</keyword>
<evidence type="ECO:0000313" key="2">
    <source>
        <dbReference type="Proteomes" id="UP000887575"/>
    </source>
</evidence>
<feature type="transmembrane region" description="Helical" evidence="1">
    <location>
        <begin position="301"/>
        <end position="318"/>
    </location>
</feature>
<accession>A0AAF3ELL3</accession>
<dbReference type="AlphaFoldDB" id="A0AAF3ELL3"/>
<organism evidence="2 3">
    <name type="scientific">Mesorhabditis belari</name>
    <dbReference type="NCBI Taxonomy" id="2138241"/>
    <lineage>
        <taxon>Eukaryota</taxon>
        <taxon>Metazoa</taxon>
        <taxon>Ecdysozoa</taxon>
        <taxon>Nematoda</taxon>
        <taxon>Chromadorea</taxon>
        <taxon>Rhabditida</taxon>
        <taxon>Rhabditina</taxon>
        <taxon>Rhabditomorpha</taxon>
        <taxon>Rhabditoidea</taxon>
        <taxon>Rhabditidae</taxon>
        <taxon>Mesorhabditinae</taxon>
        <taxon>Mesorhabditis</taxon>
    </lineage>
</organism>
<feature type="transmembrane region" description="Helical" evidence="1">
    <location>
        <begin position="261"/>
        <end position="280"/>
    </location>
</feature>
<feature type="transmembrane region" description="Helical" evidence="1">
    <location>
        <begin position="338"/>
        <end position="358"/>
    </location>
</feature>